<reference evidence="5" key="2">
    <citation type="journal article" date="2014" name="ISME J.">
        <title>Microbial stratification in low pH oxic and suboxic macroscopic growths along an acid mine drainage.</title>
        <authorList>
            <person name="Mendez-Garcia C."/>
            <person name="Mesa V."/>
            <person name="Sprenger R.R."/>
            <person name="Richter M."/>
            <person name="Diez M.S."/>
            <person name="Solano J."/>
            <person name="Bargiela R."/>
            <person name="Golyshina O.V."/>
            <person name="Manteca A."/>
            <person name="Ramos J.L."/>
            <person name="Gallego J.R."/>
            <person name="Llorente I."/>
            <person name="Martins Dos Santos V.A."/>
            <person name="Jensen O.N."/>
            <person name="Pelaez A.I."/>
            <person name="Sanchez J."/>
            <person name="Ferrer M."/>
        </authorList>
    </citation>
    <scope>NUCLEOTIDE SEQUENCE</scope>
</reference>
<protein>
    <submittedName>
        <fullName evidence="5">Transcriptional activator HlyU</fullName>
    </submittedName>
</protein>
<evidence type="ECO:0000256" key="3">
    <source>
        <dbReference type="ARBA" id="ARBA00023163"/>
    </source>
</evidence>
<evidence type="ECO:0000313" key="5">
    <source>
        <dbReference type="EMBL" id="EQD53256.1"/>
    </source>
</evidence>
<comment type="caution">
    <text evidence="5">The sequence shown here is derived from an EMBL/GenBank/DDBJ whole genome shotgun (WGS) entry which is preliminary data.</text>
</comment>
<dbReference type="InterPro" id="IPR051011">
    <property type="entry name" value="Metal_resp_trans_reg"/>
</dbReference>
<feature type="domain" description="HTH arsR-type" evidence="4">
    <location>
        <begin position="21"/>
        <end position="115"/>
    </location>
</feature>
<evidence type="ECO:0000256" key="1">
    <source>
        <dbReference type="ARBA" id="ARBA00023015"/>
    </source>
</evidence>
<dbReference type="AlphaFoldDB" id="T0ZYG2"/>
<dbReference type="InterPro" id="IPR036390">
    <property type="entry name" value="WH_DNA-bd_sf"/>
</dbReference>
<evidence type="ECO:0000256" key="2">
    <source>
        <dbReference type="ARBA" id="ARBA00023125"/>
    </source>
</evidence>
<dbReference type="PANTHER" id="PTHR43132">
    <property type="entry name" value="ARSENICAL RESISTANCE OPERON REPRESSOR ARSR-RELATED"/>
    <property type="match status" value="1"/>
</dbReference>
<dbReference type="InterPro" id="IPR011991">
    <property type="entry name" value="ArsR-like_HTH"/>
</dbReference>
<keyword evidence="2" id="KW-0238">DNA-binding</keyword>
<reference evidence="5" key="1">
    <citation type="submission" date="2013-08" db="EMBL/GenBank/DDBJ databases">
        <authorList>
            <person name="Mendez C."/>
            <person name="Richter M."/>
            <person name="Ferrer M."/>
            <person name="Sanchez J."/>
        </authorList>
    </citation>
    <scope>NUCLEOTIDE SEQUENCE</scope>
</reference>
<proteinExistence type="predicted"/>
<sequence>MTASRSNRNSVALDNNFDFEGMQRNAEDAARLLRALANPQRLRILCLLVGGEMSVGNINARIDLSQSALSQHLAVLREEHLVSTRREAQTIHYALLNGPAQVIIETLHGIYCSPKKSHGNTQRVCAS</sequence>
<gene>
    <name evidence="5" type="ORF">B2A_06289</name>
</gene>
<dbReference type="PANTHER" id="PTHR43132:SF2">
    <property type="entry name" value="ARSENICAL RESISTANCE OPERON REPRESSOR ARSR-RELATED"/>
    <property type="match status" value="1"/>
</dbReference>
<dbReference type="SMART" id="SM00418">
    <property type="entry name" value="HTH_ARSR"/>
    <property type="match status" value="1"/>
</dbReference>
<dbReference type="Gene3D" id="1.10.10.10">
    <property type="entry name" value="Winged helix-like DNA-binding domain superfamily/Winged helix DNA-binding domain"/>
    <property type="match status" value="1"/>
</dbReference>
<accession>T0ZYG2</accession>
<organism evidence="5">
    <name type="scientific">mine drainage metagenome</name>
    <dbReference type="NCBI Taxonomy" id="410659"/>
    <lineage>
        <taxon>unclassified sequences</taxon>
        <taxon>metagenomes</taxon>
        <taxon>ecological metagenomes</taxon>
    </lineage>
</organism>
<dbReference type="EMBL" id="AUZZ01004432">
    <property type="protein sequence ID" value="EQD53256.1"/>
    <property type="molecule type" value="Genomic_DNA"/>
</dbReference>
<dbReference type="CDD" id="cd00090">
    <property type="entry name" value="HTH_ARSR"/>
    <property type="match status" value="1"/>
</dbReference>
<dbReference type="SUPFAM" id="SSF46785">
    <property type="entry name" value="Winged helix' DNA-binding domain"/>
    <property type="match status" value="1"/>
</dbReference>
<dbReference type="PROSITE" id="PS50987">
    <property type="entry name" value="HTH_ARSR_2"/>
    <property type="match status" value="1"/>
</dbReference>
<evidence type="ECO:0000259" key="4">
    <source>
        <dbReference type="PROSITE" id="PS50987"/>
    </source>
</evidence>
<name>T0ZYG2_9ZZZZ</name>
<dbReference type="NCBIfam" id="NF033788">
    <property type="entry name" value="HTH_metalloreg"/>
    <property type="match status" value="1"/>
</dbReference>
<keyword evidence="3" id="KW-0804">Transcription</keyword>
<dbReference type="GO" id="GO:0003677">
    <property type="term" value="F:DNA binding"/>
    <property type="evidence" value="ECO:0007669"/>
    <property type="project" value="UniProtKB-KW"/>
</dbReference>
<dbReference type="InterPro" id="IPR036388">
    <property type="entry name" value="WH-like_DNA-bd_sf"/>
</dbReference>
<dbReference type="GO" id="GO:0003700">
    <property type="term" value="F:DNA-binding transcription factor activity"/>
    <property type="evidence" value="ECO:0007669"/>
    <property type="project" value="InterPro"/>
</dbReference>
<dbReference type="InterPro" id="IPR001845">
    <property type="entry name" value="HTH_ArsR_DNA-bd_dom"/>
</dbReference>
<dbReference type="Pfam" id="PF01022">
    <property type="entry name" value="HTH_5"/>
    <property type="match status" value="1"/>
</dbReference>
<keyword evidence="1" id="KW-0805">Transcription regulation</keyword>
<dbReference type="PRINTS" id="PR00778">
    <property type="entry name" value="HTHARSR"/>
</dbReference>